<evidence type="ECO:0000256" key="1">
    <source>
        <dbReference type="ARBA" id="ARBA00008007"/>
    </source>
</evidence>
<sequence>MKCSWCQKEIIRNLQMKEILFPWCIREERCQLCAEQFVPIPEKCCPYCCKEGTDKKCQECERWQQQYPDYIFKHHAFFQYNEGFKEWIYQYKKLGNYQLKQTFVTELVSYFKYENDVIVTAIPLSDTRFSERGFNQVTSFLDAANIKTTPLLIKKEHTSPQAEKNRQERLATKQPFEATAKAKDITNRTVIIVDDVYTTGRTLFHAAEILLPYNPREIRTLSLAR</sequence>
<dbReference type="CDD" id="cd06223">
    <property type="entry name" value="PRTases_typeI"/>
    <property type="match status" value="1"/>
</dbReference>
<organism evidence="3 4">
    <name type="scientific">Candidatus Enterococcus willemsii</name>
    <dbReference type="NCBI Taxonomy" id="1857215"/>
    <lineage>
        <taxon>Bacteria</taxon>
        <taxon>Bacillati</taxon>
        <taxon>Bacillota</taxon>
        <taxon>Bacilli</taxon>
        <taxon>Lactobacillales</taxon>
        <taxon>Enterococcaceae</taxon>
        <taxon>Enterococcus</taxon>
    </lineage>
</organism>
<protein>
    <submittedName>
        <fullName evidence="3">Amidophosphoribosyltransferase</fullName>
    </submittedName>
</protein>
<evidence type="ECO:0000313" key="4">
    <source>
        <dbReference type="Proteomes" id="UP000782705"/>
    </source>
</evidence>
<proteinExistence type="inferred from homology"/>
<dbReference type="Gene3D" id="3.40.50.2020">
    <property type="match status" value="1"/>
</dbReference>
<accession>A0ABQ6Z1R9</accession>
<keyword evidence="4" id="KW-1185">Reference proteome</keyword>
<comment type="caution">
    <text evidence="3">The sequence shown here is derived from an EMBL/GenBank/DDBJ whole genome shotgun (WGS) entry which is preliminary data.</text>
</comment>
<dbReference type="SUPFAM" id="SSF53271">
    <property type="entry name" value="PRTase-like"/>
    <property type="match status" value="1"/>
</dbReference>
<dbReference type="Pfam" id="PF00156">
    <property type="entry name" value="Pribosyltran"/>
    <property type="match status" value="1"/>
</dbReference>
<evidence type="ECO:0000313" key="3">
    <source>
        <dbReference type="EMBL" id="KAF1305489.1"/>
    </source>
</evidence>
<dbReference type="PANTHER" id="PTHR47505">
    <property type="entry name" value="DNA UTILIZATION PROTEIN YHGH"/>
    <property type="match status" value="1"/>
</dbReference>
<dbReference type="EMBL" id="MAEL01000014">
    <property type="protein sequence ID" value="KAF1305489.1"/>
    <property type="molecule type" value="Genomic_DNA"/>
</dbReference>
<feature type="domain" description="Phosphoribosyltransferase" evidence="2">
    <location>
        <begin position="168"/>
        <end position="223"/>
    </location>
</feature>
<dbReference type="RefSeq" id="WP_161901165.1">
    <property type="nucleotide sequence ID" value="NZ_MAEL01000014.1"/>
</dbReference>
<dbReference type="Proteomes" id="UP000782705">
    <property type="component" value="Unassembled WGS sequence"/>
</dbReference>
<dbReference type="InterPro" id="IPR051910">
    <property type="entry name" value="ComF/GntX_DNA_util-trans"/>
</dbReference>
<comment type="similarity">
    <text evidence="1">Belongs to the ComF/GntX family.</text>
</comment>
<dbReference type="InterPro" id="IPR000836">
    <property type="entry name" value="PRTase_dom"/>
</dbReference>
<dbReference type="PANTHER" id="PTHR47505:SF1">
    <property type="entry name" value="DNA UTILIZATION PROTEIN YHGH"/>
    <property type="match status" value="1"/>
</dbReference>
<reference evidence="3 4" key="1">
    <citation type="submission" date="2016-06" db="EMBL/GenBank/DDBJ databases">
        <title>Four novel species of enterococci isolated from chicken manure.</title>
        <authorList>
            <person name="Van Tyne D."/>
        </authorList>
    </citation>
    <scope>NUCLEOTIDE SEQUENCE [LARGE SCALE GENOMIC DNA]</scope>
    <source>
        <strain evidence="3 4">CU12B</strain>
    </source>
</reference>
<gene>
    <name evidence="3" type="ORF">BAU17_07315</name>
</gene>
<evidence type="ECO:0000259" key="2">
    <source>
        <dbReference type="Pfam" id="PF00156"/>
    </source>
</evidence>
<name>A0ABQ6Z1R9_9ENTE</name>
<dbReference type="InterPro" id="IPR029057">
    <property type="entry name" value="PRTase-like"/>
</dbReference>